<dbReference type="GeneID" id="94170254"/>
<reference evidence="2 3" key="1">
    <citation type="submission" date="2021-02" db="EMBL/GenBank/DDBJ databases">
        <title>Leishmania (Mundinia) enrietti genome sequencing and assembly.</title>
        <authorList>
            <person name="Almutairi H."/>
            <person name="Gatherer D."/>
        </authorList>
    </citation>
    <scope>NUCLEOTIDE SEQUENCE [LARGE SCALE GENOMIC DNA]</scope>
    <source>
        <strain evidence="2">CUR178</strain>
    </source>
</reference>
<keyword evidence="3" id="KW-1185">Reference proteome</keyword>
<evidence type="ECO:0000256" key="1">
    <source>
        <dbReference type="SAM" id="MobiDB-lite"/>
    </source>
</evidence>
<dbReference type="OrthoDB" id="266407at2759"/>
<feature type="compositionally biased region" description="Basic and acidic residues" evidence="1">
    <location>
        <begin position="22"/>
        <end position="31"/>
    </location>
</feature>
<comment type="caution">
    <text evidence="2">The sequence shown here is derived from an EMBL/GenBank/DDBJ whole genome shotgun (WGS) entry which is preliminary data.</text>
</comment>
<accession>A0A836H0M1</accession>
<feature type="compositionally biased region" description="Basic and acidic residues" evidence="1">
    <location>
        <begin position="80"/>
        <end position="105"/>
    </location>
</feature>
<feature type="compositionally biased region" description="Basic residues" evidence="1">
    <location>
        <begin position="1"/>
        <end position="21"/>
    </location>
</feature>
<feature type="region of interest" description="Disordered" evidence="1">
    <location>
        <begin position="303"/>
        <end position="348"/>
    </location>
</feature>
<dbReference type="KEGG" id="lenr:94170254"/>
<organism evidence="2 3">
    <name type="scientific">Leishmania enriettii</name>
    <dbReference type="NCBI Taxonomy" id="5663"/>
    <lineage>
        <taxon>Eukaryota</taxon>
        <taxon>Discoba</taxon>
        <taxon>Euglenozoa</taxon>
        <taxon>Kinetoplastea</taxon>
        <taxon>Metakinetoplastina</taxon>
        <taxon>Trypanosomatida</taxon>
        <taxon>Trypanosomatidae</taxon>
        <taxon>Leishmaniinae</taxon>
        <taxon>Leishmania</taxon>
    </lineage>
</organism>
<feature type="region of interest" description="Disordered" evidence="1">
    <location>
        <begin position="1"/>
        <end position="116"/>
    </location>
</feature>
<dbReference type="Proteomes" id="UP000674179">
    <property type="component" value="Chromosome 30"/>
</dbReference>
<feature type="region of interest" description="Disordered" evidence="1">
    <location>
        <begin position="453"/>
        <end position="492"/>
    </location>
</feature>
<name>A0A836H0M1_LEIEN</name>
<dbReference type="AlphaFoldDB" id="A0A836H0M1"/>
<proteinExistence type="predicted"/>
<dbReference type="RefSeq" id="XP_067690847.1">
    <property type="nucleotide sequence ID" value="XM_067834744.1"/>
</dbReference>
<dbReference type="EMBL" id="JAFHKP010000030">
    <property type="protein sequence ID" value="KAG5473088.1"/>
    <property type="molecule type" value="Genomic_DNA"/>
</dbReference>
<sequence length="594" mass="64476">MGRRPVRSTRKEGHHRLRRPSLSREKRRQSEEDSISTTSRSSASHRESQRTRGSRKSPISRKRGRRRSNSPEYHNYGYCYHRERREGRAGSGDDVRYRSRSEDNRQGAGQDTRYVRDDCTLGGGKLRHPCPTSLNAPAPPLQAPLSVPLPTCIAAIPSADLTVNAPLSSWRAQSRTCPPGELVQFPKAPVPRVEAIDERKQLFRTPSYPTLLGVPDARGVERRFEALGASLIAAGVRSTDSVLGAPLLGALPSPHPLQRPPTPAFLPATGAPPPPLSIAETVPFSEEGHLAWLCAPASPMESRASATVPPEVTTAHRGLARTDRVPLSQSEGERKHERSRHSTAATAAQHSYLSSASAEVQGNAAPALVQDSMAARTAIMPSASTQLVPQRREISYNSSFFLLTSWDALMAAPPVLHTTPRMPSLLAHDLVGIGPTAAQLRTSASSTHVRMSDAAAFKPSRGSRDESLIDTSPATEKGEASQGGEAHTGTAQEQPAFPCVRCTPSPVTSSPIVKCDGDECSREDLLRQVQEDGARTFVKHFKNGLVFVDPPWFICPALLDNCEHPYYMTWLDELEVGSVEEAVTEAKAKLLADA</sequence>
<protein>
    <submittedName>
        <fullName evidence="2">Uncharacterized protein</fullName>
    </submittedName>
</protein>
<feature type="compositionally biased region" description="Basic residues" evidence="1">
    <location>
        <begin position="52"/>
        <end position="68"/>
    </location>
</feature>
<evidence type="ECO:0000313" key="2">
    <source>
        <dbReference type="EMBL" id="KAG5473088.1"/>
    </source>
</evidence>
<evidence type="ECO:0000313" key="3">
    <source>
        <dbReference type="Proteomes" id="UP000674179"/>
    </source>
</evidence>
<gene>
    <name evidence="2" type="ORF">CUR178_03006</name>
</gene>